<feature type="region of interest" description="Disordered" evidence="1">
    <location>
        <begin position="1"/>
        <end position="108"/>
    </location>
</feature>
<protein>
    <submittedName>
        <fullName evidence="2">Uncharacterized protein</fullName>
    </submittedName>
</protein>
<accession>A0A8T1V6B7</accession>
<gene>
    <name evidence="2" type="ORF">PHYPSEUDO_003719</name>
</gene>
<evidence type="ECO:0000313" key="2">
    <source>
        <dbReference type="EMBL" id="KAG7375114.1"/>
    </source>
</evidence>
<feature type="compositionally biased region" description="Basic and acidic residues" evidence="1">
    <location>
        <begin position="68"/>
        <end position="79"/>
    </location>
</feature>
<keyword evidence="3" id="KW-1185">Reference proteome</keyword>
<name>A0A8T1V6B7_9STRA</name>
<dbReference type="AlphaFoldDB" id="A0A8T1V6B7"/>
<reference evidence="2" key="1">
    <citation type="submission" date="2021-02" db="EMBL/GenBank/DDBJ databases">
        <authorList>
            <person name="Palmer J.M."/>
        </authorList>
    </citation>
    <scope>NUCLEOTIDE SEQUENCE</scope>
    <source>
        <strain evidence="2">SCRP734</strain>
    </source>
</reference>
<evidence type="ECO:0000256" key="1">
    <source>
        <dbReference type="SAM" id="MobiDB-lite"/>
    </source>
</evidence>
<dbReference type="Proteomes" id="UP000694044">
    <property type="component" value="Unassembled WGS sequence"/>
</dbReference>
<proteinExistence type="predicted"/>
<dbReference type="EMBL" id="JAGDFM010001782">
    <property type="protein sequence ID" value="KAG7375114.1"/>
    <property type="molecule type" value="Genomic_DNA"/>
</dbReference>
<comment type="caution">
    <text evidence="2">The sequence shown here is derived from an EMBL/GenBank/DDBJ whole genome shotgun (WGS) entry which is preliminary data.</text>
</comment>
<sequence length="108" mass="11649">MTRHPIVSQPIAPVQETPCSRSQVQQPSSSSVLSSLPSAHCAIHLKLHKPLQEPPPPLSSTMGRKDKKQQQKDEEKPAAEKNAGSAKGGKKEQPAKEEKVKGGKKGKK</sequence>
<feature type="compositionally biased region" description="Low complexity" evidence="1">
    <location>
        <begin position="22"/>
        <end position="38"/>
    </location>
</feature>
<feature type="compositionally biased region" description="Basic and acidic residues" evidence="1">
    <location>
        <begin position="89"/>
        <end position="101"/>
    </location>
</feature>
<organism evidence="2 3">
    <name type="scientific">Phytophthora pseudosyringae</name>
    <dbReference type="NCBI Taxonomy" id="221518"/>
    <lineage>
        <taxon>Eukaryota</taxon>
        <taxon>Sar</taxon>
        <taxon>Stramenopiles</taxon>
        <taxon>Oomycota</taxon>
        <taxon>Peronosporomycetes</taxon>
        <taxon>Peronosporales</taxon>
        <taxon>Peronosporaceae</taxon>
        <taxon>Phytophthora</taxon>
    </lineage>
</organism>
<evidence type="ECO:0000313" key="3">
    <source>
        <dbReference type="Proteomes" id="UP000694044"/>
    </source>
</evidence>